<evidence type="ECO:0000256" key="3">
    <source>
        <dbReference type="ARBA" id="ARBA00022759"/>
    </source>
</evidence>
<dbReference type="InterPro" id="IPR014720">
    <property type="entry name" value="dsRBD_dom"/>
</dbReference>
<dbReference type="EMBL" id="KC008572">
    <property type="protein sequence ID" value="AGF85256.1"/>
    <property type="molecule type" value="Genomic_DNA"/>
</dbReference>
<dbReference type="PROSITE" id="PS00517">
    <property type="entry name" value="RNASE_3_1"/>
    <property type="match status" value="1"/>
</dbReference>
<dbReference type="Gene3D" id="3.30.160.20">
    <property type="match status" value="2"/>
</dbReference>
<protein>
    <submittedName>
        <fullName evidence="9">Uncharacterized protein</fullName>
    </submittedName>
</protein>
<dbReference type="InterPro" id="IPR000999">
    <property type="entry name" value="RNase_III_dom"/>
</dbReference>
<keyword evidence="4" id="KW-0378">Hydrolase</keyword>
<feature type="domain" description="RNase III" evidence="8">
    <location>
        <begin position="287"/>
        <end position="434"/>
    </location>
</feature>
<proteinExistence type="inferred from homology"/>
<keyword evidence="2" id="KW-0540">Nuclease</keyword>
<dbReference type="Gene3D" id="1.10.1520.10">
    <property type="entry name" value="Ribonuclease III domain"/>
    <property type="match status" value="2"/>
</dbReference>
<evidence type="ECO:0000313" key="9">
    <source>
        <dbReference type="EMBL" id="AGF85256.1"/>
    </source>
</evidence>
<dbReference type="CDD" id="cd10845">
    <property type="entry name" value="DSRM_RNAse_III_family"/>
    <property type="match status" value="2"/>
</dbReference>
<evidence type="ECO:0000256" key="5">
    <source>
        <dbReference type="ARBA" id="ARBA00022884"/>
    </source>
</evidence>
<dbReference type="PANTHER" id="PTHR11207">
    <property type="entry name" value="RIBONUCLEASE III"/>
    <property type="match status" value="1"/>
</dbReference>
<accession>M1PMQ4</accession>
<dbReference type="HAMAP" id="MF_00104">
    <property type="entry name" value="RNase_III"/>
    <property type="match status" value="2"/>
</dbReference>
<evidence type="ECO:0000259" key="7">
    <source>
        <dbReference type="PROSITE" id="PS50137"/>
    </source>
</evidence>
<reference evidence="9 10" key="1">
    <citation type="submission" date="2012-10" db="EMBL/GenBank/DDBJ databases">
        <title>Complete genome sequence of Moumouvirus goulette.</title>
        <authorList>
            <person name="Fournous G."/>
            <person name="Bougalmi M."/>
            <person name="Colson P."/>
        </authorList>
    </citation>
    <scope>NUCLEOTIDE SEQUENCE [LARGE SCALE GENOMIC DNA]</scope>
</reference>
<sequence length="532" mass="62771">MHYNHENDYNNVINYPYIDYIIKCYVPELQHDENKSKKVNMELFEESMMHPSMQYLDDYKTYDRLEYLGDAIFHMITTEYFYKRFKDDNEGFLTRLRIRVERGDSMADLTRKLELDQFIQLNNISLNDHILEDVFEAFIGAFYLNFGIKYTRLFIINLIERYKDLSELIAYDDNYKDMLLRYFHQMRWGHPKYKEIITGKNKFESSICNPFGKILGVGISYTKKKAEQLASRKALESLGVIIKGELDVDWIKKIDKIDRQAKEKDKADKKPLPVFNPKNKLLKKTDIKNILLNFNVILNNDNDINIKLFHEAMTHRSYLIRKNMSPEEKAFSKNCVKLQKKSNERLQFLGDSVIHFVVGESLYHKYRFSDEGFLTRLRCKLENRDSLFYLAKQTDISDYLLISQTIEVLHGRNNINIIGGGFEAFIGALYLETGLQMAKQFILEVIRVELDIDKIAENETNYKDLVLQLYNKNHWGHPVYKLLSEKGPDHKKKFTMGIYLNNKLVGKGTAYSKKKAEQIASKKMHHKYINSN</sequence>
<dbReference type="CDD" id="cd00593">
    <property type="entry name" value="RIBOc"/>
    <property type="match status" value="2"/>
</dbReference>
<evidence type="ECO:0000313" key="10">
    <source>
        <dbReference type="Proteomes" id="UP000241071"/>
    </source>
</evidence>
<dbReference type="PROSITE" id="PS50137">
    <property type="entry name" value="DS_RBD"/>
    <property type="match status" value="1"/>
</dbReference>
<evidence type="ECO:0000256" key="2">
    <source>
        <dbReference type="ARBA" id="ARBA00022722"/>
    </source>
</evidence>
<dbReference type="Proteomes" id="UP000241071">
    <property type="component" value="Segment"/>
</dbReference>
<dbReference type="GO" id="GO:0010468">
    <property type="term" value="P:regulation of gene expression"/>
    <property type="evidence" value="ECO:0007669"/>
    <property type="project" value="TreeGrafter"/>
</dbReference>
<evidence type="ECO:0000259" key="8">
    <source>
        <dbReference type="PROSITE" id="PS50142"/>
    </source>
</evidence>
<dbReference type="SUPFAM" id="SSF54768">
    <property type="entry name" value="dsRNA-binding domain-like"/>
    <property type="match status" value="2"/>
</dbReference>
<dbReference type="SMART" id="SM00535">
    <property type="entry name" value="RIBOc"/>
    <property type="match status" value="2"/>
</dbReference>
<dbReference type="Pfam" id="PF14622">
    <property type="entry name" value="Ribonucleas_3_3"/>
    <property type="match status" value="1"/>
</dbReference>
<dbReference type="Pfam" id="PF00636">
    <property type="entry name" value="Ribonuclease_3"/>
    <property type="match status" value="1"/>
</dbReference>
<gene>
    <name evidence="9" type="ORF">glt_00447</name>
</gene>
<dbReference type="GO" id="GO:0006364">
    <property type="term" value="P:rRNA processing"/>
    <property type="evidence" value="ECO:0007669"/>
    <property type="project" value="InterPro"/>
</dbReference>
<dbReference type="GO" id="GO:0004525">
    <property type="term" value="F:ribonuclease III activity"/>
    <property type="evidence" value="ECO:0007669"/>
    <property type="project" value="InterPro"/>
</dbReference>
<name>M1PMQ4_9VIRU</name>
<dbReference type="InterPro" id="IPR011907">
    <property type="entry name" value="RNase_III"/>
</dbReference>
<dbReference type="SUPFAM" id="SSF69065">
    <property type="entry name" value="RNase III domain-like"/>
    <property type="match status" value="2"/>
</dbReference>
<evidence type="ECO:0000256" key="4">
    <source>
        <dbReference type="ARBA" id="ARBA00022801"/>
    </source>
</evidence>
<dbReference type="InterPro" id="IPR036389">
    <property type="entry name" value="RNase_III_sf"/>
</dbReference>
<dbReference type="PANTHER" id="PTHR11207:SF0">
    <property type="entry name" value="RIBONUCLEASE 3"/>
    <property type="match status" value="1"/>
</dbReference>
<keyword evidence="3" id="KW-0255">Endonuclease</keyword>
<keyword evidence="10" id="KW-1185">Reference proteome</keyword>
<comment type="similarity">
    <text evidence="1">Belongs to the ribonuclease III family.</text>
</comment>
<dbReference type="PROSITE" id="PS50142">
    <property type="entry name" value="RNASE_3_2"/>
    <property type="match status" value="2"/>
</dbReference>
<evidence type="ECO:0000256" key="6">
    <source>
        <dbReference type="PROSITE-ProRule" id="PRU00266"/>
    </source>
</evidence>
<dbReference type="Pfam" id="PF00035">
    <property type="entry name" value="dsrm"/>
    <property type="match status" value="2"/>
</dbReference>
<feature type="domain" description="DRBM" evidence="7">
    <location>
        <begin position="461"/>
        <end position="530"/>
    </location>
</feature>
<dbReference type="SMART" id="SM00358">
    <property type="entry name" value="DSRM"/>
    <property type="match status" value="2"/>
</dbReference>
<organism evidence="9 10">
    <name type="scientific">Moumouvirus goulette</name>
    <dbReference type="NCBI Taxonomy" id="1247379"/>
    <lineage>
        <taxon>Viruses</taxon>
        <taxon>Varidnaviria</taxon>
        <taxon>Bamfordvirae</taxon>
        <taxon>Nucleocytoviricota</taxon>
        <taxon>Megaviricetes</taxon>
        <taxon>Imitervirales</taxon>
        <taxon>Mimiviridae</taxon>
        <taxon>Megamimivirinae</taxon>
        <taxon>Moumouvirus</taxon>
        <taxon>Moumouvirus goulettemassiliense</taxon>
    </lineage>
</organism>
<evidence type="ECO:0000256" key="1">
    <source>
        <dbReference type="ARBA" id="ARBA00010183"/>
    </source>
</evidence>
<feature type="domain" description="RNase III" evidence="8">
    <location>
        <begin position="22"/>
        <end position="147"/>
    </location>
</feature>
<keyword evidence="5 6" id="KW-0694">RNA-binding</keyword>
<dbReference type="GO" id="GO:0003725">
    <property type="term" value="F:double-stranded RNA binding"/>
    <property type="evidence" value="ECO:0007669"/>
    <property type="project" value="TreeGrafter"/>
</dbReference>